<reference evidence="2 3" key="1">
    <citation type="submission" date="2022-01" db="EMBL/GenBank/DDBJ databases">
        <authorList>
            <person name="Xiong W."/>
            <person name="Schranz E."/>
        </authorList>
    </citation>
    <scope>NUCLEOTIDE SEQUENCE [LARGE SCALE GENOMIC DNA]</scope>
</reference>
<keyword evidence="3" id="KW-1185">Reference proteome</keyword>
<gene>
    <name evidence="2" type="ORF">LVIROSA_LOCUS29424</name>
</gene>
<accession>A0AAU9P083</accession>
<evidence type="ECO:0000313" key="3">
    <source>
        <dbReference type="Proteomes" id="UP001157418"/>
    </source>
</evidence>
<evidence type="ECO:0000313" key="2">
    <source>
        <dbReference type="EMBL" id="CAH1443517.1"/>
    </source>
</evidence>
<comment type="subcellular location">
    <subcellularLocation>
        <location evidence="1">Virion</location>
    </subcellularLocation>
</comment>
<evidence type="ECO:0000256" key="1">
    <source>
        <dbReference type="ARBA" id="ARBA00004328"/>
    </source>
</evidence>
<dbReference type="Pfam" id="PF03216">
    <property type="entry name" value="Rhabdo_ncap_2"/>
    <property type="match status" value="1"/>
</dbReference>
<organism evidence="2 3">
    <name type="scientific">Lactuca virosa</name>
    <dbReference type="NCBI Taxonomy" id="75947"/>
    <lineage>
        <taxon>Eukaryota</taxon>
        <taxon>Viridiplantae</taxon>
        <taxon>Streptophyta</taxon>
        <taxon>Embryophyta</taxon>
        <taxon>Tracheophyta</taxon>
        <taxon>Spermatophyta</taxon>
        <taxon>Magnoliopsida</taxon>
        <taxon>eudicotyledons</taxon>
        <taxon>Gunneridae</taxon>
        <taxon>Pentapetalae</taxon>
        <taxon>asterids</taxon>
        <taxon>campanulids</taxon>
        <taxon>Asterales</taxon>
        <taxon>Asteraceae</taxon>
        <taxon>Cichorioideae</taxon>
        <taxon>Cichorieae</taxon>
        <taxon>Lactucinae</taxon>
        <taxon>Lactuca</taxon>
    </lineage>
</organism>
<dbReference type="Proteomes" id="UP001157418">
    <property type="component" value="Unassembled WGS sequence"/>
</dbReference>
<protein>
    <submittedName>
        <fullName evidence="2">Uncharacterized protein</fullName>
    </submittedName>
</protein>
<dbReference type="AlphaFoldDB" id="A0AAU9P083"/>
<dbReference type="EMBL" id="CAKMRJ010005479">
    <property type="protein sequence ID" value="CAH1443517.1"/>
    <property type="molecule type" value="Genomic_DNA"/>
</dbReference>
<sequence length="104" mass="12064">MDAPMFKHQLKGIGDLMVMDHMKGNYALKMWKFGRIFERNFMRILEEKNCVMFGLVLAYILLETGNEHLEIAHRKVNDASIGDRREAFAIASRVIILAKRIVNL</sequence>
<comment type="caution">
    <text evidence="2">The sequence shown here is derived from an EMBL/GenBank/DDBJ whole genome shotgun (WGS) entry which is preliminary data.</text>
</comment>
<name>A0AAU9P083_9ASTR</name>
<proteinExistence type="predicted"/>
<dbReference type="InterPro" id="IPR004902">
    <property type="entry name" value="Rhabdo_ncap_2"/>
</dbReference>